<evidence type="ECO:0000313" key="3">
    <source>
        <dbReference type="Proteomes" id="UP000464378"/>
    </source>
</evidence>
<dbReference type="EMBL" id="LR586016">
    <property type="protein sequence ID" value="VIP05428.1"/>
    <property type="molecule type" value="Genomic_DNA"/>
</dbReference>
<keyword evidence="3" id="KW-1185">Reference proteome</keyword>
<dbReference type="GO" id="GO:0032259">
    <property type="term" value="P:methylation"/>
    <property type="evidence" value="ECO:0007669"/>
    <property type="project" value="UniProtKB-KW"/>
</dbReference>
<dbReference type="AlphaFoldDB" id="A0A6C2YUL7"/>
<accession>A0A6C2YUL7</accession>
<gene>
    <name evidence="2" type="ORF">GMBLW1_37650</name>
</gene>
<protein>
    <recommendedName>
        <fullName evidence="1">Methyltransferase type 11 domain-containing protein</fullName>
    </recommendedName>
</protein>
<dbReference type="GO" id="GO:0008757">
    <property type="term" value="F:S-adenosylmethionine-dependent methyltransferase activity"/>
    <property type="evidence" value="ECO:0007669"/>
    <property type="project" value="InterPro"/>
</dbReference>
<dbReference type="Proteomes" id="UP000464378">
    <property type="component" value="Chromosome"/>
</dbReference>
<dbReference type="Pfam" id="PF08241">
    <property type="entry name" value="Methyltransf_11"/>
    <property type="match status" value="1"/>
</dbReference>
<organism evidence="2">
    <name type="scientific">Tuwongella immobilis</name>
    <dbReference type="NCBI Taxonomy" id="692036"/>
    <lineage>
        <taxon>Bacteria</taxon>
        <taxon>Pseudomonadati</taxon>
        <taxon>Planctomycetota</taxon>
        <taxon>Planctomycetia</taxon>
        <taxon>Gemmatales</taxon>
        <taxon>Gemmataceae</taxon>
        <taxon>Tuwongella</taxon>
    </lineage>
</organism>
<reference evidence="2" key="1">
    <citation type="submission" date="2019-04" db="EMBL/GenBank/DDBJ databases">
        <authorList>
            <consortium name="Science for Life Laboratories"/>
        </authorList>
    </citation>
    <scope>NUCLEOTIDE SEQUENCE</scope>
    <source>
        <strain evidence="2">MBLW1</strain>
    </source>
</reference>
<dbReference type="InParanoid" id="A0A6C2YUL7"/>
<dbReference type="EMBL" id="LR593887">
    <property type="protein sequence ID" value="VTS08212.1"/>
    <property type="molecule type" value="Genomic_DNA"/>
</dbReference>
<dbReference type="SUPFAM" id="SSF53335">
    <property type="entry name" value="S-adenosyl-L-methionine-dependent methyltransferases"/>
    <property type="match status" value="1"/>
</dbReference>
<dbReference type="FunCoup" id="A0A6C2YUL7">
    <property type="interactions" value="30"/>
</dbReference>
<evidence type="ECO:0000313" key="2">
    <source>
        <dbReference type="EMBL" id="VIP05428.1"/>
    </source>
</evidence>
<feature type="domain" description="Methyltransferase type 11" evidence="1">
    <location>
        <begin position="49"/>
        <end position="145"/>
    </location>
</feature>
<keyword evidence="2" id="KW-0489">Methyltransferase</keyword>
<evidence type="ECO:0000259" key="1">
    <source>
        <dbReference type="Pfam" id="PF08241"/>
    </source>
</evidence>
<dbReference type="PANTHER" id="PTHR43591">
    <property type="entry name" value="METHYLTRANSFERASE"/>
    <property type="match status" value="1"/>
</dbReference>
<dbReference type="RefSeq" id="WP_162660500.1">
    <property type="nucleotide sequence ID" value="NZ_LR593887.1"/>
</dbReference>
<proteinExistence type="predicted"/>
<dbReference type="KEGG" id="tim:GMBLW1_37650"/>
<name>A0A6C2YUL7_9BACT</name>
<dbReference type="InterPro" id="IPR013216">
    <property type="entry name" value="Methyltransf_11"/>
</dbReference>
<dbReference type="CDD" id="cd02440">
    <property type="entry name" value="AdoMet_MTases"/>
    <property type="match status" value="1"/>
</dbReference>
<sequence length="257" mass="28907">MDAQTHRQLILDQFTRQAIPFAEIPAHSNAETNAIVLETAGITNRDVVLDVACGPGLITCDVARRACWVVGVDLTPAMLAQAQTRQQQMRLDNLLWMQADGEQLPWCDASFSVVMTRYSFHHLLHPQRMLAEMMRVCQPGGRIVVIDVFSQSPEQAAAYDELERWRDPSHVHALSFVALVELLESAGVRSIRRAFYKVEMELEQSLRASFPHAGDSDRIRERLTADVGVDRLGMGAERRGDQIWFAYPIVVLVGEKP</sequence>
<keyword evidence="2" id="KW-0808">Transferase</keyword>
<dbReference type="Gene3D" id="3.40.50.150">
    <property type="entry name" value="Vaccinia Virus protein VP39"/>
    <property type="match status" value="1"/>
</dbReference>
<dbReference type="InterPro" id="IPR029063">
    <property type="entry name" value="SAM-dependent_MTases_sf"/>
</dbReference>